<evidence type="ECO:0008006" key="5">
    <source>
        <dbReference type="Google" id="ProtNLM"/>
    </source>
</evidence>
<feature type="transmembrane region" description="Helical" evidence="2">
    <location>
        <begin position="85"/>
        <end position="111"/>
    </location>
</feature>
<name>A0A6A5WYJ3_9PLEO</name>
<organism evidence="3 4">
    <name type="scientific">Amniculicola lignicola CBS 123094</name>
    <dbReference type="NCBI Taxonomy" id="1392246"/>
    <lineage>
        <taxon>Eukaryota</taxon>
        <taxon>Fungi</taxon>
        <taxon>Dikarya</taxon>
        <taxon>Ascomycota</taxon>
        <taxon>Pezizomycotina</taxon>
        <taxon>Dothideomycetes</taxon>
        <taxon>Pleosporomycetidae</taxon>
        <taxon>Pleosporales</taxon>
        <taxon>Amniculicolaceae</taxon>
        <taxon>Amniculicola</taxon>
    </lineage>
</organism>
<accession>A0A6A5WYJ3</accession>
<evidence type="ECO:0000313" key="4">
    <source>
        <dbReference type="Proteomes" id="UP000799779"/>
    </source>
</evidence>
<dbReference type="OrthoDB" id="5358884at2759"/>
<evidence type="ECO:0000256" key="2">
    <source>
        <dbReference type="SAM" id="Phobius"/>
    </source>
</evidence>
<gene>
    <name evidence="3" type="ORF">P154DRAFT_517779</name>
</gene>
<dbReference type="EMBL" id="ML977559">
    <property type="protein sequence ID" value="KAF2006752.1"/>
    <property type="molecule type" value="Genomic_DNA"/>
</dbReference>
<dbReference type="AlphaFoldDB" id="A0A6A5WYJ3"/>
<reference evidence="3" key="1">
    <citation type="journal article" date="2020" name="Stud. Mycol.">
        <title>101 Dothideomycetes genomes: a test case for predicting lifestyles and emergence of pathogens.</title>
        <authorList>
            <person name="Haridas S."/>
            <person name="Albert R."/>
            <person name="Binder M."/>
            <person name="Bloem J."/>
            <person name="Labutti K."/>
            <person name="Salamov A."/>
            <person name="Andreopoulos B."/>
            <person name="Baker S."/>
            <person name="Barry K."/>
            <person name="Bills G."/>
            <person name="Bluhm B."/>
            <person name="Cannon C."/>
            <person name="Castanera R."/>
            <person name="Culley D."/>
            <person name="Daum C."/>
            <person name="Ezra D."/>
            <person name="Gonzalez J."/>
            <person name="Henrissat B."/>
            <person name="Kuo A."/>
            <person name="Liang C."/>
            <person name="Lipzen A."/>
            <person name="Lutzoni F."/>
            <person name="Magnuson J."/>
            <person name="Mondo S."/>
            <person name="Nolan M."/>
            <person name="Ohm R."/>
            <person name="Pangilinan J."/>
            <person name="Park H.-J."/>
            <person name="Ramirez L."/>
            <person name="Alfaro M."/>
            <person name="Sun H."/>
            <person name="Tritt A."/>
            <person name="Yoshinaga Y."/>
            <person name="Zwiers L.-H."/>
            <person name="Turgeon B."/>
            <person name="Goodwin S."/>
            <person name="Spatafora J."/>
            <person name="Crous P."/>
            <person name="Grigoriev I."/>
        </authorList>
    </citation>
    <scope>NUCLEOTIDE SEQUENCE</scope>
    <source>
        <strain evidence="3">CBS 123094</strain>
    </source>
</reference>
<keyword evidence="2" id="KW-1133">Transmembrane helix</keyword>
<keyword evidence="2" id="KW-0812">Transmembrane</keyword>
<sequence>MRQDTNSHLSPSTIPPTSLTELSDYSIPETFYPSSDKWPQSISSMHEEDTAKIVTGSSSNLRKPKDYHKELPEEPKRRRVCGVSISAFALTVTLGIIAVTGAIGGGVAGILASDECQKDLRDLRRKTGPLVPTATTSARTSPTATGTAAASASVITVPGTGCPNTNGTTHTAMAGDSSADFLRICDAVKIGADMFQISTPSWETCIDACLELRGFISSLETNVSMPQCIGLSYVPEWSLHPEYARGNYSTPGSCWLKNAMGGLKEGRDWQPGTEVVSAVLQE</sequence>
<keyword evidence="2" id="KW-0472">Membrane</keyword>
<feature type="region of interest" description="Disordered" evidence="1">
    <location>
        <begin position="1"/>
        <end position="21"/>
    </location>
</feature>
<feature type="compositionally biased region" description="Basic and acidic residues" evidence="1">
    <location>
        <begin position="63"/>
        <end position="75"/>
    </location>
</feature>
<keyword evidence="4" id="KW-1185">Reference proteome</keyword>
<feature type="region of interest" description="Disordered" evidence="1">
    <location>
        <begin position="54"/>
        <end position="75"/>
    </location>
</feature>
<proteinExistence type="predicted"/>
<dbReference type="Proteomes" id="UP000799779">
    <property type="component" value="Unassembled WGS sequence"/>
</dbReference>
<evidence type="ECO:0000313" key="3">
    <source>
        <dbReference type="EMBL" id="KAF2006752.1"/>
    </source>
</evidence>
<protein>
    <recommendedName>
        <fullName evidence="5">Apple domain-containing protein</fullName>
    </recommendedName>
</protein>
<evidence type="ECO:0000256" key="1">
    <source>
        <dbReference type="SAM" id="MobiDB-lite"/>
    </source>
</evidence>